<evidence type="ECO:0000313" key="1">
    <source>
        <dbReference type="EMBL" id="BBH22578.1"/>
    </source>
</evidence>
<dbReference type="InterPro" id="IPR050058">
    <property type="entry name" value="Ala-tRNA_ligase"/>
</dbReference>
<dbReference type="OrthoDB" id="9807329at2"/>
<proteinExistence type="predicted"/>
<dbReference type="InterPro" id="IPR018164">
    <property type="entry name" value="Ala-tRNA-synth_IIc_N"/>
</dbReference>
<dbReference type="PANTHER" id="PTHR11777:SF9">
    <property type="entry name" value="ALANINE--TRNA LIGASE, CYTOPLASMIC"/>
    <property type="match status" value="1"/>
</dbReference>
<dbReference type="Gene3D" id="3.30.930.10">
    <property type="entry name" value="Bira Bifunctional Protein, Domain 2"/>
    <property type="match status" value="1"/>
</dbReference>
<dbReference type="KEGG" id="pbk:Back11_39230"/>
<accession>A0A3G9JEY6</accession>
<dbReference type="GO" id="GO:0016740">
    <property type="term" value="F:transferase activity"/>
    <property type="evidence" value="ECO:0007669"/>
    <property type="project" value="UniProtKB-ARBA"/>
</dbReference>
<sequence>MIIEVEEIVLKFTNYYKSLNYSILDDDSIITDDPTLLFINSTIARVKEEIQVGENLDSTAIVQQCFRNNMTDYMMFTMLGVASLATEANRVMKDWINFIKEVGNIPEDNLFAVIHSQDGMLIDLWKKTISRPYYTLDQNTDKYTVRWKYGECYDFYGVGMSLAYIHPNRPKCNDSCDFFCDCDRHLALGNFIIINNPIINKQYIDIGFGVERLLSYKNGIDYFNFESNKKNLLGVISLGLNKEDAKYILSFMKGIKKLVEEGIVPGNKKQGYILKSLIKKIVINIAKYNKSSLFDDITKVLVMQDPSYKLYINDIQCYLQKYYNNYKKNIDSAKKFLKVNSGMGSTELMYILQDRFGVPYNIVMDADNTITYK</sequence>
<dbReference type="GO" id="GO:0005524">
    <property type="term" value="F:ATP binding"/>
    <property type="evidence" value="ECO:0007669"/>
    <property type="project" value="InterPro"/>
</dbReference>
<protein>
    <submittedName>
        <fullName evidence="1">Uncharacterized protein</fullName>
    </submittedName>
</protein>
<gene>
    <name evidence="1" type="ORF">Back11_39230</name>
</gene>
<dbReference type="GO" id="GO:0002161">
    <property type="term" value="F:aminoacyl-tRNA deacylase activity"/>
    <property type="evidence" value="ECO:0007669"/>
    <property type="project" value="TreeGrafter"/>
</dbReference>
<dbReference type="RefSeq" id="WP_125660899.1">
    <property type="nucleotide sequence ID" value="NZ_AP019308.1"/>
</dbReference>
<dbReference type="AlphaFoldDB" id="A0A3G9JEY6"/>
<dbReference type="InterPro" id="IPR018162">
    <property type="entry name" value="Ala-tRNA-ligase_IIc_anticod-bd"/>
</dbReference>
<dbReference type="InterPro" id="IPR045864">
    <property type="entry name" value="aa-tRNA-synth_II/BPL/LPL"/>
</dbReference>
<dbReference type="GO" id="GO:0005737">
    <property type="term" value="C:cytoplasm"/>
    <property type="evidence" value="ECO:0007669"/>
    <property type="project" value="InterPro"/>
</dbReference>
<dbReference type="GO" id="GO:0140096">
    <property type="term" value="F:catalytic activity, acting on a protein"/>
    <property type="evidence" value="ECO:0007669"/>
    <property type="project" value="UniProtKB-ARBA"/>
</dbReference>
<dbReference type="SUPFAM" id="SSF101353">
    <property type="entry name" value="Putative anticodon-binding domain of alanyl-tRNA synthetase (AlaRS)"/>
    <property type="match status" value="1"/>
</dbReference>
<dbReference type="PANTHER" id="PTHR11777">
    <property type="entry name" value="ALANYL-TRNA SYNTHETASE"/>
    <property type="match status" value="1"/>
</dbReference>
<dbReference type="GO" id="GO:0006419">
    <property type="term" value="P:alanyl-tRNA aminoacylation"/>
    <property type="evidence" value="ECO:0007669"/>
    <property type="project" value="InterPro"/>
</dbReference>
<dbReference type="EMBL" id="AP019308">
    <property type="protein sequence ID" value="BBH22578.1"/>
    <property type="molecule type" value="Genomic_DNA"/>
</dbReference>
<dbReference type="GO" id="GO:0004813">
    <property type="term" value="F:alanine-tRNA ligase activity"/>
    <property type="evidence" value="ECO:0007669"/>
    <property type="project" value="InterPro"/>
</dbReference>
<name>A0A3G9JEY6_9BACL</name>
<reference evidence="1 2" key="1">
    <citation type="submission" date="2018-11" db="EMBL/GenBank/DDBJ databases">
        <title>Complete genome sequence of Paenibacillus baekrokdamisoli strain KCTC 33723.</title>
        <authorList>
            <person name="Kang S.W."/>
            <person name="Lee K.C."/>
            <person name="Kim K.K."/>
            <person name="Kim J.S."/>
            <person name="Kim D.S."/>
            <person name="Ko S.H."/>
            <person name="Yang S.H."/>
            <person name="Lee J.S."/>
        </authorList>
    </citation>
    <scope>NUCLEOTIDE SEQUENCE [LARGE SCALE GENOMIC DNA]</scope>
    <source>
        <strain evidence="1 2">KCTC 33723</strain>
    </source>
</reference>
<dbReference type="Pfam" id="PF01411">
    <property type="entry name" value="tRNA-synt_2c"/>
    <property type="match status" value="1"/>
</dbReference>
<organism evidence="1 2">
    <name type="scientific">Paenibacillus baekrokdamisoli</name>
    <dbReference type="NCBI Taxonomy" id="1712516"/>
    <lineage>
        <taxon>Bacteria</taxon>
        <taxon>Bacillati</taxon>
        <taxon>Bacillota</taxon>
        <taxon>Bacilli</taxon>
        <taxon>Bacillales</taxon>
        <taxon>Paenibacillaceae</taxon>
        <taxon>Paenibacillus</taxon>
    </lineage>
</organism>
<dbReference type="SUPFAM" id="SSF55681">
    <property type="entry name" value="Class II aaRS and biotin synthetases"/>
    <property type="match status" value="1"/>
</dbReference>
<keyword evidence="2" id="KW-1185">Reference proteome</keyword>
<evidence type="ECO:0000313" key="2">
    <source>
        <dbReference type="Proteomes" id="UP000275368"/>
    </source>
</evidence>
<dbReference type="Proteomes" id="UP000275368">
    <property type="component" value="Chromosome"/>
</dbReference>